<name>A0AAE4CW95_9ACTN</name>
<proteinExistence type="predicted"/>
<dbReference type="Proteomes" id="UP001183629">
    <property type="component" value="Unassembled WGS sequence"/>
</dbReference>
<dbReference type="PANTHER" id="PTHR33990">
    <property type="entry name" value="PROTEIN YJDN-RELATED"/>
    <property type="match status" value="1"/>
</dbReference>
<dbReference type="EMBL" id="JAVDYC010000001">
    <property type="protein sequence ID" value="MDR7326262.1"/>
    <property type="molecule type" value="Genomic_DNA"/>
</dbReference>
<comment type="caution">
    <text evidence="2">The sequence shown here is derived from an EMBL/GenBank/DDBJ whole genome shotgun (WGS) entry which is preliminary data.</text>
</comment>
<reference evidence="2 3" key="1">
    <citation type="submission" date="2023-07" db="EMBL/GenBank/DDBJ databases">
        <title>Sequencing the genomes of 1000 actinobacteria strains.</title>
        <authorList>
            <person name="Klenk H.-P."/>
        </authorList>
    </citation>
    <scope>NUCLEOTIDE SEQUENCE [LARGE SCALE GENOMIC DNA]</scope>
    <source>
        <strain evidence="2 3">DSM 44711</strain>
    </source>
</reference>
<keyword evidence="3" id="KW-1185">Reference proteome</keyword>
<evidence type="ECO:0000313" key="2">
    <source>
        <dbReference type="EMBL" id="MDR7326262.1"/>
    </source>
</evidence>
<dbReference type="InterPro" id="IPR029068">
    <property type="entry name" value="Glyas_Bleomycin-R_OHBP_Dase"/>
</dbReference>
<evidence type="ECO:0000313" key="3">
    <source>
        <dbReference type="Proteomes" id="UP001183629"/>
    </source>
</evidence>
<gene>
    <name evidence="2" type="ORF">J2S44_006512</name>
</gene>
<dbReference type="SUPFAM" id="SSF54593">
    <property type="entry name" value="Glyoxalase/Bleomycin resistance protein/Dihydroxybiphenyl dioxygenase"/>
    <property type="match status" value="1"/>
</dbReference>
<organism evidence="2 3">
    <name type="scientific">Catenuloplanes niger</name>
    <dbReference type="NCBI Taxonomy" id="587534"/>
    <lineage>
        <taxon>Bacteria</taxon>
        <taxon>Bacillati</taxon>
        <taxon>Actinomycetota</taxon>
        <taxon>Actinomycetes</taxon>
        <taxon>Micromonosporales</taxon>
        <taxon>Micromonosporaceae</taxon>
        <taxon>Catenuloplanes</taxon>
    </lineage>
</organism>
<dbReference type="InterPro" id="IPR028973">
    <property type="entry name" value="PhnB-like"/>
</dbReference>
<dbReference type="AlphaFoldDB" id="A0AAE4CW95"/>
<dbReference type="Gene3D" id="3.10.180.10">
    <property type="entry name" value="2,3-Dihydroxybiphenyl 1,2-Dioxygenase, domain 1"/>
    <property type="match status" value="1"/>
</dbReference>
<sequence>MVARLNPYINFRGQAREALEFYRSALGGEVEVMTFGQYGQDGPLADQVMHGQLETPSGMTLMAADTPPEMEVTPGSVITICLSGDEAELLHGYWERLSDGATVHTPLAKQMWGDEYGQLTDRFGIGWMVNIGAPRE</sequence>
<dbReference type="PANTHER" id="PTHR33990:SF1">
    <property type="entry name" value="PROTEIN YJDN"/>
    <property type="match status" value="1"/>
</dbReference>
<dbReference type="Pfam" id="PF06983">
    <property type="entry name" value="3-dmu-9_3-mt"/>
    <property type="match status" value="1"/>
</dbReference>
<dbReference type="RefSeq" id="WP_310421658.1">
    <property type="nucleotide sequence ID" value="NZ_JAVDYC010000001.1"/>
</dbReference>
<evidence type="ECO:0000259" key="1">
    <source>
        <dbReference type="Pfam" id="PF06983"/>
    </source>
</evidence>
<accession>A0AAE4CW95</accession>
<feature type="domain" description="PhnB-like" evidence="1">
    <location>
        <begin position="6"/>
        <end position="129"/>
    </location>
</feature>
<protein>
    <submittedName>
        <fullName evidence="2">PhnB protein</fullName>
    </submittedName>
</protein>
<dbReference type="CDD" id="cd06588">
    <property type="entry name" value="PhnB_like"/>
    <property type="match status" value="1"/>
</dbReference>